<dbReference type="PROSITE" id="PS50088">
    <property type="entry name" value="ANK_REPEAT"/>
    <property type="match status" value="2"/>
</dbReference>
<dbReference type="PROSITE" id="PS50188">
    <property type="entry name" value="B302_SPRY"/>
    <property type="match status" value="1"/>
</dbReference>
<evidence type="ECO:0000313" key="4">
    <source>
        <dbReference type="Proteomes" id="UP000041254"/>
    </source>
</evidence>
<reference evidence="3 4" key="1">
    <citation type="submission" date="2014-11" db="EMBL/GenBank/DDBJ databases">
        <authorList>
            <person name="Zhu J."/>
            <person name="Qi W."/>
            <person name="Song R."/>
        </authorList>
    </citation>
    <scope>NUCLEOTIDE SEQUENCE [LARGE SCALE GENOMIC DNA]</scope>
</reference>
<dbReference type="InterPro" id="IPR002110">
    <property type="entry name" value="Ankyrin_rpt"/>
</dbReference>
<dbReference type="OrthoDB" id="438783at2759"/>
<dbReference type="SMART" id="SM00248">
    <property type="entry name" value="ANK"/>
    <property type="match status" value="3"/>
</dbReference>
<dbReference type="Proteomes" id="UP000041254">
    <property type="component" value="Unassembled WGS sequence"/>
</dbReference>
<feature type="repeat" description="ANK" evidence="1">
    <location>
        <begin position="355"/>
        <end position="379"/>
    </location>
</feature>
<dbReference type="InterPro" id="IPR001870">
    <property type="entry name" value="B30.2/SPRY"/>
</dbReference>
<dbReference type="InParanoid" id="A0A0G4EYG2"/>
<dbReference type="Pfam" id="PF12796">
    <property type="entry name" value="Ank_2"/>
    <property type="match status" value="1"/>
</dbReference>
<keyword evidence="4" id="KW-1185">Reference proteome</keyword>
<dbReference type="VEuPathDB" id="CryptoDB:Vbra_8511"/>
<feature type="domain" description="B30.2/SPRY" evidence="2">
    <location>
        <begin position="1"/>
        <end position="192"/>
    </location>
</feature>
<dbReference type="SMART" id="SM00449">
    <property type="entry name" value="SPRY"/>
    <property type="match status" value="1"/>
</dbReference>
<evidence type="ECO:0000256" key="1">
    <source>
        <dbReference type="PROSITE-ProRule" id="PRU00023"/>
    </source>
</evidence>
<dbReference type="PANTHER" id="PTHR24121:SF23">
    <property type="entry name" value="NO MECHANORECEPTOR POTENTIAL C, ISOFORM H"/>
    <property type="match status" value="1"/>
</dbReference>
<dbReference type="EMBL" id="CDMY01000347">
    <property type="protein sequence ID" value="CEM04078.1"/>
    <property type="molecule type" value="Genomic_DNA"/>
</dbReference>
<dbReference type="PhylomeDB" id="A0A0G4EYG2"/>
<proteinExistence type="predicted"/>
<evidence type="ECO:0000313" key="3">
    <source>
        <dbReference type="EMBL" id="CEM04078.1"/>
    </source>
</evidence>
<gene>
    <name evidence="3" type="ORF">Vbra_8511</name>
</gene>
<feature type="repeat" description="ANK" evidence="1">
    <location>
        <begin position="319"/>
        <end position="351"/>
    </location>
</feature>
<dbReference type="Gene3D" id="2.60.120.920">
    <property type="match status" value="1"/>
</dbReference>
<dbReference type="SUPFAM" id="SSF49899">
    <property type="entry name" value="Concanavalin A-like lectins/glucanases"/>
    <property type="match status" value="1"/>
</dbReference>
<dbReference type="SUPFAM" id="SSF48403">
    <property type="entry name" value="Ankyrin repeat"/>
    <property type="match status" value="1"/>
</dbReference>
<organism evidence="3 4">
    <name type="scientific">Vitrella brassicaformis (strain CCMP3155)</name>
    <dbReference type="NCBI Taxonomy" id="1169540"/>
    <lineage>
        <taxon>Eukaryota</taxon>
        <taxon>Sar</taxon>
        <taxon>Alveolata</taxon>
        <taxon>Colpodellida</taxon>
        <taxon>Vitrellaceae</taxon>
        <taxon>Vitrella</taxon>
    </lineage>
</organism>
<name>A0A0G4EYG2_VITBC</name>
<keyword evidence="1" id="KW-0040">ANK repeat</keyword>
<dbReference type="STRING" id="1169540.A0A0G4EYG2"/>
<dbReference type="Gene3D" id="1.25.40.20">
    <property type="entry name" value="Ankyrin repeat-containing domain"/>
    <property type="match status" value="1"/>
</dbReference>
<dbReference type="CDD" id="cd12885">
    <property type="entry name" value="SPRY_RanBP_like"/>
    <property type="match status" value="1"/>
</dbReference>
<dbReference type="InterPro" id="IPR003877">
    <property type="entry name" value="SPRY_dom"/>
</dbReference>
<dbReference type="InterPro" id="IPR013320">
    <property type="entry name" value="ConA-like_dom_sf"/>
</dbReference>
<dbReference type="InterPro" id="IPR044736">
    <property type="entry name" value="Gid1/RanBPM/SPLA_SPRY"/>
</dbReference>
<dbReference type="InterPro" id="IPR043136">
    <property type="entry name" value="B30.2/SPRY_sf"/>
</dbReference>
<dbReference type="Pfam" id="PF00622">
    <property type="entry name" value="SPRY"/>
    <property type="match status" value="1"/>
</dbReference>
<protein>
    <recommendedName>
        <fullName evidence="2">B30.2/SPRY domain-containing protein</fullName>
    </recommendedName>
</protein>
<dbReference type="PANTHER" id="PTHR24121">
    <property type="entry name" value="NO MECHANORECEPTOR POTENTIAL C, ISOFORM D-RELATED"/>
    <property type="match status" value="1"/>
</dbReference>
<accession>A0A0G4EYG2</accession>
<dbReference type="InterPro" id="IPR036770">
    <property type="entry name" value="Ankyrin_rpt-contain_sf"/>
</dbReference>
<dbReference type="PROSITE" id="PS50297">
    <property type="entry name" value="ANK_REP_REGION"/>
    <property type="match status" value="2"/>
</dbReference>
<dbReference type="AlphaFoldDB" id="A0A0G4EYG2"/>
<evidence type="ECO:0000259" key="2">
    <source>
        <dbReference type="PROSITE" id="PS50188"/>
    </source>
</evidence>
<sequence>MIVEERPHAMHSTLPATLRSHGPFEYEYIPPANKPPGDDLPVAVLHTSDPWPVTANVCYFEVEIVDAGEHCRISVGVVPPDYNTARQVGWDAFSYGYHGDDGKLFHAAGHGIGWDESHPWPSGTVIGCGLLRRQRKIFFTKNGEILGIGFQNVRCVQLNAADGHPHDRLLYPAVGLHSPGERVRIVLGYEPSDFRFDVTQLTNTDDPQIDGPLQPPEGFDILKAVEAGDVQSITQLIERHGIKILDTPGEYSNTPFLKAAHEGQAGVMSVMYEKYGPAILQQTNEAGQTALFAAQFDNAAAVAQLLEWEPKLLDGRGNDGATPFHYAAYEGSVHALEAMFAKGGKYLLKQKTKPEGHTALHIAANKGQSAAVSQLLEWGGGELLGVRNNKFQTPWDMVEDNPEVLGIMKKYWRPCCCVIM</sequence>